<reference evidence="1 2" key="1">
    <citation type="submission" date="2015-02" db="EMBL/GenBank/DDBJ databases">
        <title>Two Pseudomonas sp. nov. isolated from raw milk.</title>
        <authorList>
            <person name="Wenning M."/>
            <person name="von Neubeck M."/>
            <person name="Huptas C."/>
            <person name="Scherer S."/>
        </authorList>
    </citation>
    <scope>NUCLEOTIDE SEQUENCE [LARGE SCALE GENOMIC DNA]</scope>
    <source>
        <strain evidence="1 2">DSM 14937</strain>
    </source>
</reference>
<evidence type="ECO:0000313" key="1">
    <source>
        <dbReference type="EMBL" id="KRP55909.1"/>
    </source>
</evidence>
<name>A0A0R2Z567_9PSED</name>
<sequence>MTKFPVSDGTIEKVTCTRNALVMDFRDWKERSWKITFNELVAFQGIGAVGADICDMYEEENSTLLQEAIRSEPSEIGKTFCFTASNGGEVIFQVVAGSYEAQKL</sequence>
<dbReference type="RefSeq" id="WP_069665400.1">
    <property type="nucleotide sequence ID" value="NZ_JYLK01000025.1"/>
</dbReference>
<protein>
    <submittedName>
        <fullName evidence="1">Uncharacterized protein</fullName>
    </submittedName>
</protein>
<dbReference type="Proteomes" id="UP000052019">
    <property type="component" value="Unassembled WGS sequence"/>
</dbReference>
<dbReference type="PATRIC" id="fig|200450.4.peg.2467"/>
<gene>
    <name evidence="1" type="ORF">TU79_23925</name>
</gene>
<comment type="caution">
    <text evidence="1">The sequence shown here is derived from an EMBL/GenBank/DDBJ whole genome shotgun (WGS) entry which is preliminary data.</text>
</comment>
<proteinExistence type="predicted"/>
<organism evidence="1 2">
    <name type="scientific">Pseudomonas trivialis</name>
    <dbReference type="NCBI Taxonomy" id="200450"/>
    <lineage>
        <taxon>Bacteria</taxon>
        <taxon>Pseudomonadati</taxon>
        <taxon>Pseudomonadota</taxon>
        <taxon>Gammaproteobacteria</taxon>
        <taxon>Pseudomonadales</taxon>
        <taxon>Pseudomonadaceae</taxon>
        <taxon>Pseudomonas</taxon>
    </lineage>
</organism>
<accession>A0A0R2Z567</accession>
<evidence type="ECO:0000313" key="2">
    <source>
        <dbReference type="Proteomes" id="UP000052019"/>
    </source>
</evidence>
<dbReference type="AlphaFoldDB" id="A0A0R2Z567"/>
<dbReference type="EMBL" id="JYLK01000025">
    <property type="protein sequence ID" value="KRP55909.1"/>
    <property type="molecule type" value="Genomic_DNA"/>
</dbReference>